<sequence>MERIAIRLTSALKFIQPYIPLIDSHMVNFFTANLWETLVPLRLKEEFNDFTDNVVDIFSCAASGDEKYKELSRFLQAVTDMNIAEEESLSVSQAKEILELGNNDFKRPPLGEFMSKKKSHEVEVLVEFVAALTHYTGVTHVVEVGDGKGYSSSLLALQHGIKVLGLESSEGIIHGAEKRKTKLYKYWKSCKKGSIPDFSFTDSPHRQAQTQVSFNTNIGRCVQHMFPEDWPLYSIGITGLHTCGDLSPICFKLFLSNDSSPLPRFLINVGCCYHLLNTSKEHCEENPTGFPLSSMMKQRNFKFSRNARMMSLQAPPKMFHLQKLPAESLMYRAVLEQLLDDIFGTGNQIERDVGRIGVKCENFVEYVRKASIILNCHIPMDDDELRNYYKYFEPFEKKLHFYFMLRVVMAPVIEAIILLDRLLFLREKGIEKSYLVKLFDPVISPRCYGIVAVRDDYHTHNLPSPLN</sequence>
<organism evidence="2">
    <name type="scientific">Rhodnius neglectus</name>
    <dbReference type="NCBI Taxonomy" id="72488"/>
    <lineage>
        <taxon>Eukaryota</taxon>
        <taxon>Metazoa</taxon>
        <taxon>Ecdysozoa</taxon>
        <taxon>Arthropoda</taxon>
        <taxon>Hexapoda</taxon>
        <taxon>Insecta</taxon>
        <taxon>Pterygota</taxon>
        <taxon>Neoptera</taxon>
        <taxon>Paraneoptera</taxon>
        <taxon>Hemiptera</taxon>
        <taxon>Heteroptera</taxon>
        <taxon>Panheteroptera</taxon>
        <taxon>Cimicomorpha</taxon>
        <taxon>Reduviidae</taxon>
        <taxon>Triatominae</taxon>
        <taxon>Rhodnius</taxon>
    </lineage>
</organism>
<protein>
    <submittedName>
        <fullName evidence="2">Putative rrna adenine n-6-methyltransferase</fullName>
    </submittedName>
</protein>
<accession>A0A0P4VVU0</accession>
<name>A0A0P4VVU0_9HEMI</name>
<feature type="domain" description="Methyltransferase" evidence="1">
    <location>
        <begin position="117"/>
        <end position="278"/>
    </location>
</feature>
<evidence type="ECO:0000313" key="2">
    <source>
        <dbReference type="EMBL" id="JAI56177.1"/>
    </source>
</evidence>
<dbReference type="GO" id="GO:0032259">
    <property type="term" value="P:methylation"/>
    <property type="evidence" value="ECO:0007669"/>
    <property type="project" value="UniProtKB-KW"/>
</dbReference>
<dbReference type="InterPro" id="IPR025714">
    <property type="entry name" value="Methyltranfer_dom"/>
</dbReference>
<dbReference type="InterPro" id="IPR029063">
    <property type="entry name" value="SAM-dependent_MTases_sf"/>
</dbReference>
<dbReference type="PANTHER" id="PTHR12496:SF9">
    <property type="entry name" value="METHYLTRANSFERASE-LIKE PROTEIN 25-RELATED"/>
    <property type="match status" value="1"/>
</dbReference>
<dbReference type="PANTHER" id="PTHR12496">
    <property type="entry name" value="CGI-41 METHYLTRANSFERASE"/>
    <property type="match status" value="1"/>
</dbReference>
<reference evidence="2" key="1">
    <citation type="journal article" date="2016" name="PLoS Negl. Trop. Dis.">
        <title>A Deep Insight into the Sialome of Rhodnius neglectus, a Vector of Chagas Disease.</title>
        <authorList>
            <person name="Santiago P.B."/>
            <person name="Assumpcao T.C."/>
            <person name="Araujo C.N."/>
            <person name="Bastos I.M."/>
            <person name="Neves D."/>
            <person name="Silva I.G."/>
            <person name="Charneau S."/>
            <person name="Queiroz R.M."/>
            <person name="Raiol T."/>
            <person name="Oliveira J.V."/>
            <person name="Sousa M.V."/>
            <person name="Calvo E."/>
            <person name="Ribeiro J.M."/>
            <person name="Santana J.M."/>
        </authorList>
    </citation>
    <scope>NUCLEOTIDE SEQUENCE</scope>
    <source>
        <tissue evidence="2">Salivary glands</tissue>
    </source>
</reference>
<proteinExistence type="evidence at transcript level"/>
<dbReference type="GO" id="GO:0008168">
    <property type="term" value="F:methyltransferase activity"/>
    <property type="evidence" value="ECO:0007669"/>
    <property type="project" value="UniProtKB-KW"/>
</dbReference>
<dbReference type="InterPro" id="IPR052220">
    <property type="entry name" value="METTL25"/>
</dbReference>
<dbReference type="AlphaFoldDB" id="A0A0P4VVU0"/>
<dbReference type="EMBL" id="GDKW01000418">
    <property type="protein sequence ID" value="JAI56177.1"/>
    <property type="molecule type" value="mRNA"/>
</dbReference>
<keyword evidence="2" id="KW-0808">Transferase</keyword>
<dbReference type="Pfam" id="PF13679">
    <property type="entry name" value="Methyltransf_32"/>
    <property type="match status" value="1"/>
</dbReference>
<evidence type="ECO:0000259" key="1">
    <source>
        <dbReference type="Pfam" id="PF13679"/>
    </source>
</evidence>
<keyword evidence="2" id="KW-0489">Methyltransferase</keyword>
<dbReference type="SUPFAM" id="SSF53335">
    <property type="entry name" value="S-adenosyl-L-methionine-dependent methyltransferases"/>
    <property type="match status" value="1"/>
</dbReference>
<dbReference type="CDD" id="cd02440">
    <property type="entry name" value="AdoMet_MTases"/>
    <property type="match status" value="1"/>
</dbReference>